<evidence type="ECO:0000313" key="4">
    <source>
        <dbReference type="EMBL" id="PNC18935.1"/>
    </source>
</evidence>
<feature type="region of interest" description="Disordered" evidence="1">
    <location>
        <begin position="183"/>
        <end position="219"/>
    </location>
</feature>
<feature type="region of interest" description="Disordered" evidence="1">
    <location>
        <begin position="108"/>
        <end position="128"/>
    </location>
</feature>
<dbReference type="Proteomes" id="UP000236000">
    <property type="component" value="Unassembled WGS sequence"/>
</dbReference>
<organism evidence="4 5">
    <name type="scientific">Akkermansia muciniphila</name>
    <dbReference type="NCBI Taxonomy" id="239935"/>
    <lineage>
        <taxon>Bacteria</taxon>
        <taxon>Pseudomonadati</taxon>
        <taxon>Verrucomicrobiota</taxon>
        <taxon>Verrucomicrobiia</taxon>
        <taxon>Verrucomicrobiales</taxon>
        <taxon>Akkermansiaceae</taxon>
        <taxon>Akkermansia</taxon>
    </lineage>
</organism>
<feature type="compositionally biased region" description="Basic and acidic residues" evidence="1">
    <location>
        <begin position="306"/>
        <end position="324"/>
    </location>
</feature>
<comment type="caution">
    <text evidence="4">The sequence shown here is derived from an EMBL/GenBank/DDBJ whole genome shotgun (WGS) entry which is preliminary data.</text>
</comment>
<dbReference type="RefSeq" id="WP_102712728.1">
    <property type="nucleotide sequence ID" value="NZ_CABMLK010000003.1"/>
</dbReference>
<evidence type="ECO:0000313" key="5">
    <source>
        <dbReference type="Proteomes" id="UP000236000"/>
    </source>
</evidence>
<dbReference type="Pfam" id="PF03968">
    <property type="entry name" value="LptD_N"/>
    <property type="match status" value="1"/>
</dbReference>
<dbReference type="InterPro" id="IPR005653">
    <property type="entry name" value="OstA-like_N"/>
</dbReference>
<sequence>MKKLSSLLLLALTGGLACGATDGVPAHIVQPLPKELDPRLEPPLTPPSSIVRPMTAEETARRNQELAPVPTERLKEDGKKAIDTYNAQAKAVDRQIQEFRQKHQVTGNAAAPAAEPAPAAPNPEESFMRSNSANNLYSVDCDGDLYFDMEEGVLVFMKNVRVRNPNLSMDCADHLKIYAEFVPKKPGDKKPSERKQEKEKGKAAEKEGEKPQVALPNGGNFDYNSIKTVAASGNVRASYTNKEGETSNAQADKITYNAKTGEIILTGSPVIITPDAIIKNPSKDAFIRVYSNGNMYSSRGTKTTFRHIDKKLSDQEKQKTNRKP</sequence>
<feature type="signal peptide" evidence="2">
    <location>
        <begin position="1"/>
        <end position="19"/>
    </location>
</feature>
<keyword evidence="2" id="KW-0732">Signal</keyword>
<feature type="region of interest" description="Disordered" evidence="1">
    <location>
        <begin position="35"/>
        <end position="68"/>
    </location>
</feature>
<feature type="chain" id="PRO_5014873296" description="Organic solvent tolerance-like N-terminal domain-containing protein" evidence="2">
    <location>
        <begin position="20"/>
        <end position="324"/>
    </location>
</feature>
<evidence type="ECO:0000259" key="3">
    <source>
        <dbReference type="Pfam" id="PF03968"/>
    </source>
</evidence>
<feature type="compositionally biased region" description="Basic and acidic residues" evidence="1">
    <location>
        <begin position="183"/>
        <end position="210"/>
    </location>
</feature>
<dbReference type="Gene3D" id="2.60.450.10">
    <property type="entry name" value="Lipopolysaccharide (LPS) transport protein A like domain"/>
    <property type="match status" value="1"/>
</dbReference>
<gene>
    <name evidence="4" type="ORF">CXU22_03840</name>
</gene>
<accession>A0A2N8HFC0</accession>
<evidence type="ECO:0000256" key="1">
    <source>
        <dbReference type="SAM" id="MobiDB-lite"/>
    </source>
</evidence>
<reference evidence="4 5" key="1">
    <citation type="journal article" date="2017" name="BMC Genomics">
        <title>Genome sequencing of 39 Akkermansia muciniphila isolates reveals its population structure, genomic and functional diverisity, and global distribution in mammalian gut microbiotas.</title>
        <authorList>
            <person name="Guo X."/>
            <person name="Li S."/>
            <person name="Zhang J."/>
            <person name="Wu F."/>
            <person name="Li X."/>
            <person name="Wu D."/>
            <person name="Zhang M."/>
            <person name="Ou Z."/>
            <person name="Jie Z."/>
            <person name="Yan Q."/>
            <person name="Li P."/>
            <person name="Yi J."/>
            <person name="Peng Y."/>
        </authorList>
    </citation>
    <scope>NUCLEOTIDE SEQUENCE [LARGE SCALE GENOMIC DNA]</scope>
    <source>
        <strain evidence="4 5">GP24</strain>
    </source>
</reference>
<feature type="domain" description="Organic solvent tolerance-like N-terminal" evidence="3">
    <location>
        <begin position="147"/>
        <end position="274"/>
    </location>
</feature>
<proteinExistence type="predicted"/>
<dbReference type="OrthoDB" id="199408at2"/>
<feature type="region of interest" description="Disordered" evidence="1">
    <location>
        <begin position="298"/>
        <end position="324"/>
    </location>
</feature>
<feature type="compositionally biased region" description="Low complexity" evidence="1">
    <location>
        <begin position="108"/>
        <end position="125"/>
    </location>
</feature>
<dbReference type="PROSITE" id="PS51257">
    <property type="entry name" value="PROKAR_LIPOPROTEIN"/>
    <property type="match status" value="1"/>
</dbReference>
<dbReference type="EMBL" id="PJKA01000006">
    <property type="protein sequence ID" value="PNC18935.1"/>
    <property type="molecule type" value="Genomic_DNA"/>
</dbReference>
<evidence type="ECO:0000256" key="2">
    <source>
        <dbReference type="SAM" id="SignalP"/>
    </source>
</evidence>
<name>A0A2N8HFC0_9BACT</name>
<protein>
    <recommendedName>
        <fullName evidence="3">Organic solvent tolerance-like N-terminal domain-containing protein</fullName>
    </recommendedName>
</protein>
<dbReference type="AlphaFoldDB" id="A0A2N8HFC0"/>